<reference evidence="2" key="1">
    <citation type="journal article" date="2019" name="Int. J. Syst. Evol. Microbiol.">
        <title>The Global Catalogue of Microorganisms (GCM) 10K type strain sequencing project: providing services to taxonomists for standard genome sequencing and annotation.</title>
        <authorList>
            <consortium name="The Broad Institute Genomics Platform"/>
            <consortium name="The Broad Institute Genome Sequencing Center for Infectious Disease"/>
            <person name="Wu L."/>
            <person name="Ma J."/>
        </authorList>
    </citation>
    <scope>NUCLEOTIDE SEQUENCE [LARGE SCALE GENOMIC DNA]</scope>
    <source>
        <strain evidence="2">JCM 17858</strain>
    </source>
</reference>
<name>A0ABP8QZU0_9SPHI</name>
<evidence type="ECO:0008006" key="3">
    <source>
        <dbReference type="Google" id="ProtNLM"/>
    </source>
</evidence>
<dbReference type="EMBL" id="BAABGR010000013">
    <property type="protein sequence ID" value="GAA4514421.1"/>
    <property type="molecule type" value="Genomic_DNA"/>
</dbReference>
<accession>A0ABP8QZU0</accession>
<organism evidence="1 2">
    <name type="scientific">Sphingobacterium thermophilum</name>
    <dbReference type="NCBI Taxonomy" id="768534"/>
    <lineage>
        <taxon>Bacteria</taxon>
        <taxon>Pseudomonadati</taxon>
        <taxon>Bacteroidota</taxon>
        <taxon>Sphingobacteriia</taxon>
        <taxon>Sphingobacteriales</taxon>
        <taxon>Sphingobacteriaceae</taxon>
        <taxon>Sphingobacterium</taxon>
    </lineage>
</organism>
<keyword evidence="2" id="KW-1185">Reference proteome</keyword>
<evidence type="ECO:0000313" key="2">
    <source>
        <dbReference type="Proteomes" id="UP001500394"/>
    </source>
</evidence>
<sequence>MKNSKSSSNEDKGYEIIGMLGCDIFDGKIIAIDNKNQVITVSDSLANEDYILFSEFRYFDKNIILPAYLNHKKTLLYFDTGSSMVELIVDKEFARLLAKDNAEPLSYAINSWGKVLQTFTFESDREVHIGGLSIPIHYCTYIEGASDSQVSSMLKMGIGGMVGNKLFIGYKLILDTRKQRFSIVRE</sequence>
<comment type="caution">
    <text evidence="1">The sequence shown here is derived from an EMBL/GenBank/DDBJ whole genome shotgun (WGS) entry which is preliminary data.</text>
</comment>
<evidence type="ECO:0000313" key="1">
    <source>
        <dbReference type="EMBL" id="GAA4514421.1"/>
    </source>
</evidence>
<proteinExistence type="predicted"/>
<gene>
    <name evidence="1" type="ORF">GCM10023173_11000</name>
</gene>
<dbReference type="Proteomes" id="UP001500394">
    <property type="component" value="Unassembled WGS sequence"/>
</dbReference>
<protein>
    <recommendedName>
        <fullName evidence="3">Aspartyl protease</fullName>
    </recommendedName>
</protein>